<dbReference type="Proteomes" id="UP000280696">
    <property type="component" value="Unassembled WGS sequence"/>
</dbReference>
<dbReference type="Pfam" id="PF00486">
    <property type="entry name" value="Trans_reg_C"/>
    <property type="match status" value="1"/>
</dbReference>
<dbReference type="Pfam" id="PF00072">
    <property type="entry name" value="Response_reg"/>
    <property type="match status" value="1"/>
</dbReference>
<evidence type="ECO:0000313" key="10">
    <source>
        <dbReference type="EMBL" id="RKI92510.1"/>
    </source>
</evidence>
<evidence type="ECO:0000256" key="6">
    <source>
        <dbReference type="PROSITE-ProRule" id="PRU00169"/>
    </source>
</evidence>
<sequence>MKIMLVEDDEALAGEISSFLIKWGFDTEISRKYDEILQEFMEWKPQLVLMDINLPFYDGFYWCRQIRKISAVPIIYISSRGDDKDKIMAIAQGGDDYVEKPFRLELLRAKIEAILRRTYEYRVKERIFLKPGICFDPVSQILFYEGKEVDLTRSERKIFARLMKERPRVVSREELMMDLWNTDEYVSDGTLTTMISRLRGKVKGVCGEEMIGTKKGQGYFIV</sequence>
<dbReference type="InterPro" id="IPR011006">
    <property type="entry name" value="CheY-like_superfamily"/>
</dbReference>
<dbReference type="GO" id="GO:0032993">
    <property type="term" value="C:protein-DNA complex"/>
    <property type="evidence" value="ECO:0007669"/>
    <property type="project" value="TreeGrafter"/>
</dbReference>
<keyword evidence="6" id="KW-0597">Phosphoprotein</keyword>
<evidence type="ECO:0000256" key="3">
    <source>
        <dbReference type="ARBA" id="ARBA00023125"/>
    </source>
</evidence>
<dbReference type="GO" id="GO:0000976">
    <property type="term" value="F:transcription cis-regulatory region binding"/>
    <property type="evidence" value="ECO:0007669"/>
    <property type="project" value="TreeGrafter"/>
</dbReference>
<dbReference type="OrthoDB" id="9790442at2"/>
<dbReference type="Gene3D" id="1.10.10.10">
    <property type="entry name" value="Winged helix-like DNA-binding domain superfamily/Winged helix DNA-binding domain"/>
    <property type="match status" value="1"/>
</dbReference>
<feature type="domain" description="Response regulatory" evidence="8">
    <location>
        <begin position="2"/>
        <end position="115"/>
    </location>
</feature>
<keyword evidence="3 7" id="KW-0238">DNA-binding</keyword>
<evidence type="ECO:0000256" key="4">
    <source>
        <dbReference type="ARBA" id="ARBA00023163"/>
    </source>
</evidence>
<evidence type="ECO:0000256" key="5">
    <source>
        <dbReference type="ARBA" id="ARBA00024867"/>
    </source>
</evidence>
<feature type="modified residue" description="4-aspartylphosphate" evidence="6">
    <location>
        <position position="51"/>
    </location>
</feature>
<dbReference type="PROSITE" id="PS51755">
    <property type="entry name" value="OMPR_PHOB"/>
    <property type="match status" value="1"/>
</dbReference>
<name>A0A3A9ALP6_9FIRM</name>
<reference evidence="10 11" key="1">
    <citation type="submission" date="2018-09" db="EMBL/GenBank/DDBJ databases">
        <title>Murine metabolic-syndrome-specific gut microbial biobank.</title>
        <authorList>
            <person name="Liu C."/>
        </authorList>
    </citation>
    <scope>NUCLEOTIDE SEQUENCE [LARGE SCALE GENOMIC DNA]</scope>
    <source>
        <strain evidence="10 11">0.1xD8-82</strain>
    </source>
</reference>
<dbReference type="GO" id="GO:0000156">
    <property type="term" value="F:phosphorelay response regulator activity"/>
    <property type="evidence" value="ECO:0007669"/>
    <property type="project" value="TreeGrafter"/>
</dbReference>
<comment type="caution">
    <text evidence="10">The sequence shown here is derived from an EMBL/GenBank/DDBJ whole genome shotgun (WGS) entry which is preliminary data.</text>
</comment>
<protein>
    <recommendedName>
        <fullName evidence="1">Stage 0 sporulation protein A homolog</fullName>
    </recommendedName>
</protein>
<keyword evidence="11" id="KW-1185">Reference proteome</keyword>
<organism evidence="10 11">
    <name type="scientific">Parablautia intestinalis</name>
    <dbReference type="NCBI Taxonomy" id="2320100"/>
    <lineage>
        <taxon>Bacteria</taxon>
        <taxon>Bacillati</taxon>
        <taxon>Bacillota</taxon>
        <taxon>Clostridia</taxon>
        <taxon>Lachnospirales</taxon>
        <taxon>Lachnospiraceae</taxon>
        <taxon>Parablautia</taxon>
    </lineage>
</organism>
<dbReference type="InterPro" id="IPR016032">
    <property type="entry name" value="Sig_transdc_resp-reg_C-effctor"/>
</dbReference>
<dbReference type="PROSITE" id="PS50110">
    <property type="entry name" value="RESPONSE_REGULATORY"/>
    <property type="match status" value="1"/>
</dbReference>
<evidence type="ECO:0000259" key="8">
    <source>
        <dbReference type="PROSITE" id="PS50110"/>
    </source>
</evidence>
<dbReference type="CDD" id="cd00383">
    <property type="entry name" value="trans_reg_C"/>
    <property type="match status" value="1"/>
</dbReference>
<dbReference type="Gene3D" id="3.40.50.2300">
    <property type="match status" value="1"/>
</dbReference>
<dbReference type="InterPro" id="IPR001867">
    <property type="entry name" value="OmpR/PhoB-type_DNA-bd"/>
</dbReference>
<evidence type="ECO:0000259" key="9">
    <source>
        <dbReference type="PROSITE" id="PS51755"/>
    </source>
</evidence>
<dbReference type="EMBL" id="RAYQ01000005">
    <property type="protein sequence ID" value="RKI92510.1"/>
    <property type="molecule type" value="Genomic_DNA"/>
</dbReference>
<evidence type="ECO:0000256" key="7">
    <source>
        <dbReference type="PROSITE-ProRule" id="PRU01091"/>
    </source>
</evidence>
<dbReference type="SMART" id="SM00448">
    <property type="entry name" value="REC"/>
    <property type="match status" value="1"/>
</dbReference>
<dbReference type="SMART" id="SM00862">
    <property type="entry name" value="Trans_reg_C"/>
    <property type="match status" value="1"/>
</dbReference>
<keyword evidence="2" id="KW-0805">Transcription regulation</keyword>
<feature type="DNA-binding region" description="OmpR/PhoB-type" evidence="7">
    <location>
        <begin position="125"/>
        <end position="222"/>
    </location>
</feature>
<proteinExistence type="predicted"/>
<dbReference type="PANTHER" id="PTHR48111:SF43">
    <property type="entry name" value="STAGE 0 SPORULATION PROTEIN A HOMOLOG"/>
    <property type="match status" value="1"/>
</dbReference>
<dbReference type="GO" id="GO:0006355">
    <property type="term" value="P:regulation of DNA-templated transcription"/>
    <property type="evidence" value="ECO:0007669"/>
    <property type="project" value="InterPro"/>
</dbReference>
<dbReference type="InterPro" id="IPR039420">
    <property type="entry name" value="WalR-like"/>
</dbReference>
<dbReference type="PANTHER" id="PTHR48111">
    <property type="entry name" value="REGULATOR OF RPOS"/>
    <property type="match status" value="1"/>
</dbReference>
<evidence type="ECO:0000313" key="11">
    <source>
        <dbReference type="Proteomes" id="UP000280696"/>
    </source>
</evidence>
<evidence type="ECO:0000256" key="2">
    <source>
        <dbReference type="ARBA" id="ARBA00023015"/>
    </source>
</evidence>
<dbReference type="GO" id="GO:0005829">
    <property type="term" value="C:cytosol"/>
    <property type="evidence" value="ECO:0007669"/>
    <property type="project" value="TreeGrafter"/>
</dbReference>
<feature type="domain" description="OmpR/PhoB-type" evidence="9">
    <location>
        <begin position="125"/>
        <end position="222"/>
    </location>
</feature>
<comment type="function">
    <text evidence="5">May play the central regulatory role in sporulation. It may be an element of the effector pathway responsible for the activation of sporulation genes in response to nutritional stress. Spo0A may act in concert with spo0H (a sigma factor) to control the expression of some genes that are critical to the sporulation process.</text>
</comment>
<dbReference type="InterPro" id="IPR001789">
    <property type="entry name" value="Sig_transdc_resp-reg_receiver"/>
</dbReference>
<dbReference type="AlphaFoldDB" id="A0A3A9ALP6"/>
<dbReference type="SUPFAM" id="SSF52172">
    <property type="entry name" value="CheY-like"/>
    <property type="match status" value="1"/>
</dbReference>
<accession>A0A3A9ALP6</accession>
<dbReference type="SUPFAM" id="SSF46894">
    <property type="entry name" value="C-terminal effector domain of the bipartite response regulators"/>
    <property type="match status" value="1"/>
</dbReference>
<evidence type="ECO:0000256" key="1">
    <source>
        <dbReference type="ARBA" id="ARBA00018672"/>
    </source>
</evidence>
<keyword evidence="4" id="KW-0804">Transcription</keyword>
<gene>
    <name evidence="10" type="ORF">D7V94_07005</name>
</gene>
<dbReference type="InterPro" id="IPR036388">
    <property type="entry name" value="WH-like_DNA-bd_sf"/>
</dbReference>